<dbReference type="AlphaFoldDB" id="A0A7C4Q5B6"/>
<feature type="domain" description="CheC-like protein" evidence="3">
    <location>
        <begin position="126"/>
        <end position="161"/>
    </location>
</feature>
<evidence type="ECO:0000313" key="4">
    <source>
        <dbReference type="EMBL" id="HGS87792.1"/>
    </source>
</evidence>
<organism evidence="4">
    <name type="scientific">Bellilinea caldifistulae</name>
    <dbReference type="NCBI Taxonomy" id="360411"/>
    <lineage>
        <taxon>Bacteria</taxon>
        <taxon>Bacillati</taxon>
        <taxon>Chloroflexota</taxon>
        <taxon>Anaerolineae</taxon>
        <taxon>Anaerolineales</taxon>
        <taxon>Anaerolineaceae</taxon>
        <taxon>Bellilinea</taxon>
    </lineage>
</organism>
<dbReference type="EMBL" id="DSXR01000092">
    <property type="protein sequence ID" value="HGS87792.1"/>
    <property type="molecule type" value="Genomic_DNA"/>
</dbReference>
<dbReference type="InterPro" id="IPR028976">
    <property type="entry name" value="CheC-like_sf"/>
</dbReference>
<comment type="caution">
    <text evidence="4">The sequence shown here is derived from an EMBL/GenBank/DDBJ whole genome shotgun (WGS) entry which is preliminary data.</text>
</comment>
<reference evidence="4" key="1">
    <citation type="journal article" date="2020" name="mSystems">
        <title>Genome- and Community-Level Interaction Insights into Carbon Utilization and Element Cycling Functions of Hydrothermarchaeota in Hydrothermal Sediment.</title>
        <authorList>
            <person name="Zhou Z."/>
            <person name="Liu Y."/>
            <person name="Xu W."/>
            <person name="Pan J."/>
            <person name="Luo Z.H."/>
            <person name="Li M."/>
        </authorList>
    </citation>
    <scope>NUCLEOTIDE SEQUENCE [LARGE SCALE GENOMIC DNA]</scope>
    <source>
        <strain evidence="4">SpSt-556</strain>
    </source>
</reference>
<sequence>MCLPCSGWPVFIREEIMSSAVEFDERLIETLRSLTTIGIHNAVRGFSGLLGHKLEFGEPNVKLVPLTEIPMIVGGPENEAVGIYLRAEGDFHAQIMMILPLEKAFQLVDLLMEQPEGSTTFLGSLERSALGEVGNMTGTFFMNAVANALGREIRPTPPAVMVDMVGAILDIIVATTGGVSDHVLLIQTCFKDGSRSVLTDFWVIPDAQSLQALQQAEKRE</sequence>
<evidence type="ECO:0000256" key="2">
    <source>
        <dbReference type="ARBA" id="ARBA00022801"/>
    </source>
</evidence>
<dbReference type="InterPro" id="IPR007597">
    <property type="entry name" value="CheC"/>
</dbReference>
<accession>A0A7C4Q5B6</accession>
<dbReference type="GO" id="GO:0016787">
    <property type="term" value="F:hydrolase activity"/>
    <property type="evidence" value="ECO:0007669"/>
    <property type="project" value="UniProtKB-KW"/>
</dbReference>
<dbReference type="Pfam" id="PF04509">
    <property type="entry name" value="CheC"/>
    <property type="match status" value="1"/>
</dbReference>
<keyword evidence="1" id="KW-0145">Chemotaxis</keyword>
<name>A0A7C4Q5B6_9CHLR</name>
<evidence type="ECO:0000256" key="1">
    <source>
        <dbReference type="ARBA" id="ARBA00022500"/>
    </source>
</evidence>
<dbReference type="PANTHER" id="PTHR43693:SF1">
    <property type="entry name" value="PROTEIN PHOSPHATASE CHEZ"/>
    <property type="match status" value="1"/>
</dbReference>
<proteinExistence type="predicted"/>
<dbReference type="CDD" id="cd17905">
    <property type="entry name" value="CheC-like"/>
    <property type="match status" value="1"/>
</dbReference>
<dbReference type="SUPFAM" id="SSF103039">
    <property type="entry name" value="CheC-like"/>
    <property type="match status" value="1"/>
</dbReference>
<keyword evidence="2" id="KW-0378">Hydrolase</keyword>
<dbReference type="PANTHER" id="PTHR43693">
    <property type="entry name" value="PROTEIN PHOSPHATASE CHEZ"/>
    <property type="match status" value="1"/>
</dbReference>
<gene>
    <name evidence="4" type="ORF">ENT17_09255</name>
</gene>
<dbReference type="InterPro" id="IPR050992">
    <property type="entry name" value="CheZ_family_phosphatases"/>
</dbReference>
<dbReference type="Gene3D" id="3.40.1550.10">
    <property type="entry name" value="CheC-like"/>
    <property type="match status" value="1"/>
</dbReference>
<protein>
    <recommendedName>
        <fullName evidence="3">CheC-like protein domain-containing protein</fullName>
    </recommendedName>
</protein>
<evidence type="ECO:0000259" key="3">
    <source>
        <dbReference type="Pfam" id="PF04509"/>
    </source>
</evidence>
<dbReference type="GO" id="GO:0006935">
    <property type="term" value="P:chemotaxis"/>
    <property type="evidence" value="ECO:0007669"/>
    <property type="project" value="UniProtKB-KW"/>
</dbReference>